<dbReference type="RefSeq" id="WP_382312335.1">
    <property type="nucleotide sequence ID" value="NZ_JBHUFD010000002.1"/>
</dbReference>
<dbReference type="Pfam" id="PF04187">
    <property type="entry name" value="Cofac_haem_bdg"/>
    <property type="match status" value="1"/>
</dbReference>
<reference evidence="3" key="1">
    <citation type="journal article" date="2019" name="Int. J. Syst. Evol. Microbiol.">
        <title>The Global Catalogue of Microorganisms (GCM) 10K type strain sequencing project: providing services to taxonomists for standard genome sequencing and annotation.</title>
        <authorList>
            <consortium name="The Broad Institute Genomics Platform"/>
            <consortium name="The Broad Institute Genome Sequencing Center for Infectious Disease"/>
            <person name="Wu L."/>
            <person name="Ma J."/>
        </authorList>
    </citation>
    <scope>NUCLEOTIDE SEQUENCE [LARGE SCALE GENOMIC DNA]</scope>
    <source>
        <strain evidence="3">CGMCC 1.15795</strain>
    </source>
</reference>
<dbReference type="InterPro" id="IPR007314">
    <property type="entry name" value="Cofac_haem-bd_dom"/>
</dbReference>
<name>A0ABW4QQV5_9BACT</name>
<dbReference type="SUPFAM" id="SSF159501">
    <property type="entry name" value="EreA/ChaN-like"/>
    <property type="match status" value="1"/>
</dbReference>
<dbReference type="Proteomes" id="UP001597197">
    <property type="component" value="Unassembled WGS sequence"/>
</dbReference>
<evidence type="ECO:0000313" key="2">
    <source>
        <dbReference type="EMBL" id="MFD1871979.1"/>
    </source>
</evidence>
<sequence length="301" mass="33327">MSVFSSTSHLGRRWLLWLLPLLSFTAGDRPAYRLFTAQGQAADYDQMLAQLAQADVVLFGEQHNDPMAHWLELQVAKDLQRLKGPGKLVLGMEMFERDVQPLVAQYAAGALPDTAFERQSRPWPNYATDYRPLLQFARGEKIAIVGTNAPRRYAQQVARGSLTALDALPANEKSYLAPLPLKVDFELPGYQKMAAMFGDAAAHGGSGGRTIIQAQALKDATMAYTIRRSLGPGQTLLHLNGSFHSDNHDGIVAYLRADSKQPLRIQTLSVLTQSQLQQLDKANMNVADYLIVVPEDMNKTY</sequence>
<dbReference type="Gene3D" id="3.40.50.11550">
    <property type="match status" value="1"/>
</dbReference>
<gene>
    <name evidence="2" type="ORF">ACFSDX_06055</name>
</gene>
<accession>A0ABW4QQV5</accession>
<organism evidence="2 3">
    <name type="scientific">Hymenobacter bucti</name>
    <dbReference type="NCBI Taxonomy" id="1844114"/>
    <lineage>
        <taxon>Bacteria</taxon>
        <taxon>Pseudomonadati</taxon>
        <taxon>Bacteroidota</taxon>
        <taxon>Cytophagia</taxon>
        <taxon>Cytophagales</taxon>
        <taxon>Hymenobacteraceae</taxon>
        <taxon>Hymenobacter</taxon>
    </lineage>
</organism>
<protein>
    <submittedName>
        <fullName evidence="2">ChaN family lipoprotein</fullName>
    </submittedName>
</protein>
<proteinExistence type="predicted"/>
<keyword evidence="3" id="KW-1185">Reference proteome</keyword>
<evidence type="ECO:0000313" key="3">
    <source>
        <dbReference type="Proteomes" id="UP001597197"/>
    </source>
</evidence>
<comment type="caution">
    <text evidence="2">The sequence shown here is derived from an EMBL/GenBank/DDBJ whole genome shotgun (WGS) entry which is preliminary data.</text>
</comment>
<dbReference type="EMBL" id="JBHUFD010000002">
    <property type="protein sequence ID" value="MFD1871979.1"/>
    <property type="molecule type" value="Genomic_DNA"/>
</dbReference>
<feature type="domain" description="Haem-binding uptake Tiki superfamily ChaN" evidence="1">
    <location>
        <begin position="47"/>
        <end position="255"/>
    </location>
</feature>
<dbReference type="CDD" id="cd14727">
    <property type="entry name" value="ChanN-like"/>
    <property type="match status" value="1"/>
</dbReference>
<keyword evidence="2" id="KW-0449">Lipoprotein</keyword>
<evidence type="ECO:0000259" key="1">
    <source>
        <dbReference type="Pfam" id="PF04187"/>
    </source>
</evidence>